<dbReference type="RefSeq" id="WP_210100816.1">
    <property type="nucleotide sequence ID" value="NZ_BAABLK010000023.1"/>
</dbReference>
<organism evidence="3 4">
    <name type="scientific">Paeniglutamicibacter antarcticus</name>
    <dbReference type="NCBI Taxonomy" id="494023"/>
    <lineage>
        <taxon>Bacteria</taxon>
        <taxon>Bacillati</taxon>
        <taxon>Actinomycetota</taxon>
        <taxon>Actinomycetes</taxon>
        <taxon>Micrococcales</taxon>
        <taxon>Micrococcaceae</taxon>
        <taxon>Paeniglutamicibacter</taxon>
    </lineage>
</organism>
<dbReference type="InterPro" id="IPR036938">
    <property type="entry name" value="PAP2/HPO_sf"/>
</dbReference>
<dbReference type="PANTHER" id="PTHR14969">
    <property type="entry name" value="SPHINGOSINE-1-PHOSPHATE PHOSPHOHYDROLASE"/>
    <property type="match status" value="1"/>
</dbReference>
<feature type="transmembrane region" description="Helical" evidence="1">
    <location>
        <begin position="82"/>
        <end position="102"/>
    </location>
</feature>
<reference evidence="4" key="1">
    <citation type="journal article" date="2019" name="Int. J. Syst. Evol. Microbiol.">
        <title>The Global Catalogue of Microorganisms (GCM) 10K type strain sequencing project: providing services to taxonomists for standard genome sequencing and annotation.</title>
        <authorList>
            <consortium name="The Broad Institute Genomics Platform"/>
            <consortium name="The Broad Institute Genome Sequencing Center for Infectious Disease"/>
            <person name="Wu L."/>
            <person name="Ma J."/>
        </authorList>
    </citation>
    <scope>NUCLEOTIDE SEQUENCE [LARGE SCALE GENOMIC DNA]</scope>
    <source>
        <strain evidence="4">JCM 18952</strain>
    </source>
</reference>
<dbReference type="Pfam" id="PF01569">
    <property type="entry name" value="PAP2"/>
    <property type="match status" value="1"/>
</dbReference>
<feature type="transmembrane region" description="Helical" evidence="1">
    <location>
        <begin position="181"/>
        <end position="201"/>
    </location>
</feature>
<keyword evidence="1" id="KW-0812">Transmembrane</keyword>
<name>A0ABP9TKT2_9MICC</name>
<dbReference type="CDD" id="cd03392">
    <property type="entry name" value="PAP2_like_2"/>
    <property type="match status" value="1"/>
</dbReference>
<dbReference type="Gene3D" id="1.20.144.10">
    <property type="entry name" value="Phosphatidic acid phosphatase type 2/haloperoxidase"/>
    <property type="match status" value="2"/>
</dbReference>
<comment type="caution">
    <text evidence="3">The sequence shown here is derived from an EMBL/GenBank/DDBJ whole genome shotgun (WGS) entry which is preliminary data.</text>
</comment>
<dbReference type="InterPro" id="IPR000326">
    <property type="entry name" value="PAP2/HPO"/>
</dbReference>
<dbReference type="SUPFAM" id="SSF48317">
    <property type="entry name" value="Acid phosphatase/Vanadium-dependent haloperoxidase"/>
    <property type="match status" value="1"/>
</dbReference>
<accession>A0ABP9TKT2</accession>
<feature type="transmembrane region" description="Helical" evidence="1">
    <location>
        <begin position="109"/>
        <end position="130"/>
    </location>
</feature>
<gene>
    <name evidence="3" type="ORF">GCM10025778_13510</name>
</gene>
<dbReference type="SMART" id="SM00014">
    <property type="entry name" value="acidPPc"/>
    <property type="match status" value="1"/>
</dbReference>
<proteinExistence type="predicted"/>
<dbReference type="Proteomes" id="UP001501257">
    <property type="component" value="Unassembled WGS sequence"/>
</dbReference>
<keyword evidence="1" id="KW-1133">Transmembrane helix</keyword>
<evidence type="ECO:0000313" key="4">
    <source>
        <dbReference type="Proteomes" id="UP001501257"/>
    </source>
</evidence>
<keyword evidence="4" id="KW-1185">Reference proteome</keyword>
<evidence type="ECO:0000313" key="3">
    <source>
        <dbReference type="EMBL" id="GAA5226818.1"/>
    </source>
</evidence>
<feature type="transmembrane region" description="Helical" evidence="1">
    <location>
        <begin position="153"/>
        <end position="172"/>
    </location>
</feature>
<keyword evidence="1" id="KW-0472">Membrane</keyword>
<protein>
    <recommendedName>
        <fullName evidence="2">Phosphatidic acid phosphatase type 2/haloperoxidase domain-containing protein</fullName>
    </recommendedName>
</protein>
<feature type="transmembrane region" description="Helical" evidence="1">
    <location>
        <begin position="29"/>
        <end position="50"/>
    </location>
</feature>
<evidence type="ECO:0000256" key="1">
    <source>
        <dbReference type="SAM" id="Phobius"/>
    </source>
</evidence>
<evidence type="ECO:0000259" key="2">
    <source>
        <dbReference type="SMART" id="SM00014"/>
    </source>
</evidence>
<dbReference type="PANTHER" id="PTHR14969:SF13">
    <property type="entry name" value="AT30094P"/>
    <property type="match status" value="1"/>
</dbReference>
<feature type="transmembrane region" description="Helical" evidence="1">
    <location>
        <begin position="207"/>
        <end position="229"/>
    </location>
</feature>
<dbReference type="EMBL" id="BAABLK010000023">
    <property type="protein sequence ID" value="GAA5226818.1"/>
    <property type="molecule type" value="Genomic_DNA"/>
</dbReference>
<sequence>MGDIPIRRQEPTFVRSATRLQALPEIRSWIMQPGVLLALVVALGFSARFIPGYASTELVIDQELSRNHDGVLNAVAMALYELFGPPGGAILLAVICLSLLVVRRSPINALAFGSVTAVGWLSAQLIKVIVERPRPNPALLADPLAPETGFDSFPSGHVCLAVGMAFAIYFLARETSSKRPAVAFGIAIVVLVALSRLYVGVHYPTDVAAAVVTSSAAVLFYCGLWNRYLSGVVVRMRFLEAFGPLPTQQPGEIHGTGHSD</sequence>
<feature type="domain" description="Phosphatidic acid phosphatase type 2/haloperoxidase" evidence="2">
    <location>
        <begin position="109"/>
        <end position="222"/>
    </location>
</feature>